<feature type="domain" description="CSC1/OSCA1-like N-terminal transmembrane" evidence="10">
    <location>
        <begin position="43"/>
        <end position="192"/>
    </location>
</feature>
<dbReference type="PANTHER" id="PTHR13018">
    <property type="entry name" value="PROBABLE MEMBRANE PROTEIN DUF221-RELATED"/>
    <property type="match status" value="1"/>
</dbReference>
<dbReference type="InterPro" id="IPR027815">
    <property type="entry name" value="CSC1/OSCA1-like_cyt"/>
</dbReference>
<feature type="domain" description="CSC1/OSCA1-like 7TM region" evidence="9">
    <location>
        <begin position="397"/>
        <end position="682"/>
    </location>
</feature>
<dbReference type="InterPro" id="IPR032880">
    <property type="entry name" value="CSC1/OSCA1-like_N"/>
</dbReference>
<dbReference type="Pfam" id="PF13967">
    <property type="entry name" value="RSN1_TM"/>
    <property type="match status" value="1"/>
</dbReference>
<name>A0A428QWI0_9HYPO</name>
<evidence type="ECO:0000256" key="5">
    <source>
        <dbReference type="ARBA" id="ARBA00022989"/>
    </source>
</evidence>
<feature type="domain" description="CSC1/OSCA1-like cytosolic" evidence="11">
    <location>
        <begin position="217"/>
        <end position="386"/>
    </location>
</feature>
<keyword evidence="3" id="KW-0813">Transport</keyword>
<keyword evidence="5 8" id="KW-1133">Transmembrane helix</keyword>
<evidence type="ECO:0000256" key="3">
    <source>
        <dbReference type="ARBA" id="ARBA00022448"/>
    </source>
</evidence>
<feature type="transmembrane region" description="Helical" evidence="8">
    <location>
        <begin position="403"/>
        <end position="426"/>
    </location>
</feature>
<feature type="compositionally biased region" description="Polar residues" evidence="7">
    <location>
        <begin position="886"/>
        <end position="895"/>
    </location>
</feature>
<comment type="subcellular location">
    <subcellularLocation>
        <location evidence="1">Membrane</location>
        <topology evidence="1">Multi-pass membrane protein</topology>
    </subcellularLocation>
</comment>
<feature type="transmembrane region" description="Helical" evidence="8">
    <location>
        <begin position="610"/>
        <end position="637"/>
    </location>
</feature>
<keyword evidence="4 8" id="KW-0812">Transmembrane</keyword>
<evidence type="ECO:0000256" key="7">
    <source>
        <dbReference type="SAM" id="MobiDB-lite"/>
    </source>
</evidence>
<dbReference type="GO" id="GO:0005227">
    <property type="term" value="F:calcium-activated cation channel activity"/>
    <property type="evidence" value="ECO:0007669"/>
    <property type="project" value="InterPro"/>
</dbReference>
<keyword evidence="13" id="KW-1185">Reference proteome</keyword>
<evidence type="ECO:0000256" key="2">
    <source>
        <dbReference type="ARBA" id="ARBA00007779"/>
    </source>
</evidence>
<dbReference type="EMBL" id="NKCI01000012">
    <property type="protein sequence ID" value="RSL69744.1"/>
    <property type="molecule type" value="Genomic_DNA"/>
</dbReference>
<feature type="transmembrane region" description="Helical" evidence="8">
    <location>
        <begin position="128"/>
        <end position="148"/>
    </location>
</feature>
<reference evidence="12 13" key="1">
    <citation type="submission" date="2017-06" db="EMBL/GenBank/DDBJ databases">
        <title>Comparative genomic analysis of Ambrosia Fusariam Clade fungi.</title>
        <authorList>
            <person name="Stajich J.E."/>
            <person name="Carrillo J."/>
            <person name="Kijimoto T."/>
            <person name="Eskalen A."/>
            <person name="O'Donnell K."/>
            <person name="Kasson M."/>
        </authorList>
    </citation>
    <scope>NUCLEOTIDE SEQUENCE [LARGE SCALE GENOMIC DNA]</scope>
    <source>
        <strain evidence="12 13">NRRL62584</strain>
    </source>
</reference>
<organism evidence="12 13">
    <name type="scientific">Fusarium duplospermum</name>
    <dbReference type="NCBI Taxonomy" id="1325734"/>
    <lineage>
        <taxon>Eukaryota</taxon>
        <taxon>Fungi</taxon>
        <taxon>Dikarya</taxon>
        <taxon>Ascomycota</taxon>
        <taxon>Pezizomycotina</taxon>
        <taxon>Sordariomycetes</taxon>
        <taxon>Hypocreomycetidae</taxon>
        <taxon>Hypocreales</taxon>
        <taxon>Nectriaceae</taxon>
        <taxon>Fusarium</taxon>
        <taxon>Fusarium solani species complex</taxon>
    </lineage>
</organism>
<proteinExistence type="inferred from homology"/>
<feature type="transmembrane region" description="Helical" evidence="8">
    <location>
        <begin position="168"/>
        <end position="193"/>
    </location>
</feature>
<dbReference type="InterPro" id="IPR003864">
    <property type="entry name" value="CSC1/OSCA1-like_7TM"/>
</dbReference>
<evidence type="ECO:0000256" key="6">
    <source>
        <dbReference type="ARBA" id="ARBA00023136"/>
    </source>
</evidence>
<feature type="compositionally biased region" description="Low complexity" evidence="7">
    <location>
        <begin position="941"/>
        <end position="950"/>
    </location>
</feature>
<feature type="compositionally biased region" description="Low complexity" evidence="7">
    <location>
        <begin position="896"/>
        <end position="905"/>
    </location>
</feature>
<evidence type="ECO:0000313" key="13">
    <source>
        <dbReference type="Proteomes" id="UP000288168"/>
    </source>
</evidence>
<dbReference type="AlphaFoldDB" id="A0A428QWI0"/>
<feature type="region of interest" description="Disordered" evidence="7">
    <location>
        <begin position="845"/>
        <end position="906"/>
    </location>
</feature>
<evidence type="ECO:0000259" key="10">
    <source>
        <dbReference type="Pfam" id="PF13967"/>
    </source>
</evidence>
<keyword evidence="6 8" id="KW-0472">Membrane</keyword>
<evidence type="ECO:0000313" key="12">
    <source>
        <dbReference type="EMBL" id="RSL69744.1"/>
    </source>
</evidence>
<evidence type="ECO:0000259" key="9">
    <source>
        <dbReference type="Pfam" id="PF02714"/>
    </source>
</evidence>
<comment type="similarity">
    <text evidence="2">Belongs to the CSC1 (TC 1.A.17) family.</text>
</comment>
<dbReference type="PANTHER" id="PTHR13018:SF149">
    <property type="entry name" value="DOMAIN PROTEIN, PUTATIVE (AFU_ORTHOLOGUE AFUA_3G11660)-RELATED"/>
    <property type="match status" value="1"/>
</dbReference>
<evidence type="ECO:0000259" key="11">
    <source>
        <dbReference type="Pfam" id="PF14703"/>
    </source>
</evidence>
<feature type="transmembrane region" description="Helical" evidence="8">
    <location>
        <begin position="491"/>
        <end position="515"/>
    </location>
</feature>
<evidence type="ECO:0000256" key="1">
    <source>
        <dbReference type="ARBA" id="ARBA00004141"/>
    </source>
</evidence>
<feature type="transmembrane region" description="Helical" evidence="8">
    <location>
        <begin position="658"/>
        <end position="680"/>
    </location>
</feature>
<feature type="transmembrane region" description="Helical" evidence="8">
    <location>
        <begin position="446"/>
        <end position="470"/>
    </location>
</feature>
<dbReference type="Pfam" id="PF02714">
    <property type="entry name" value="RSN1_7TM"/>
    <property type="match status" value="1"/>
</dbReference>
<comment type="caution">
    <text evidence="12">The sequence shown here is derived from an EMBL/GenBank/DDBJ whole genome shotgun (WGS) entry which is preliminary data.</text>
</comment>
<evidence type="ECO:0000256" key="4">
    <source>
        <dbReference type="ARBA" id="ARBA00022692"/>
    </source>
</evidence>
<dbReference type="GO" id="GO:0005886">
    <property type="term" value="C:plasma membrane"/>
    <property type="evidence" value="ECO:0007669"/>
    <property type="project" value="TreeGrafter"/>
</dbReference>
<sequence length="1022" mass="114728">MMDAGNVVRLFSRQQGGGGKDPGQELLELLKNPYNDQLQAASMYSALAISLPVTIFIAFCFSLLRPYHQAIYAPKMKHADEKHAPPPIGKAPWSWITTLWNTKEEQLVYLIGMDATIFLRFVRMCRNMFLTLCLTGVGILLPVHVSHWTKIGDDNGNTWVSKITPLHVWGKAIWAQVVIAWAFNIIIAIYLWVNYRKVLQLRRKYFESEEYQKSLHSRTLMVYDIPKKGCSDEGIARIIDTVAPNSSFARTAVARNVKELPTLISQHDHAVRKLESILAKYLKDPNNVPVARPMCRPSKKDRSYGTYPKGQKVDAIEYYTQRIRDLEVQIKEVRASVDKRGSMPYGFASYSDIAEAHSIAYSCRKKKPVGATVRLAPRPNDIIWENMPLYSATRSRRRWINNFWITLLTFFWIIPNLGIAIFLVNLQNLGSVWPAFNRTLTANPKSWGIVQGIASPALMSLTYLVLPIIFRRLSIKAGDQTKTGRERHVLAKLYFFFVFNNLIIFSVFSVIWSFVSGVIRDTSSPGATDIWQIIVKNDIGNLLFTALCTNSPFWVTYLLQRQLGAAIDLAQLWPLVQAFFLKKLGSPTPRELIDLTAPPPFEYASYYNYFLFYATVTMCFAGIQPLVLPATAMYFVIDSWLKKYLLLYRFVTKTESGGMFWRVIFNRFIFATMLSNLVVMLTCWTRGDGDHLHFYCIVPLPFLMLFFKIYCNRAFDNKIRYYTTQDVVKNAENGMNPKESRVRSERLANRFGNPALYKPLITPMVHAKAQNLLPGIYKGRLTDGREVNQGDMMSVSGYSDMYALDPMQGGKPGKSANSIPGFEYVSDTQMDFEYYKNRAEFAEDHGGGEIYGRPGEIMRPDTPGSWDGSDTASRPGTPVGVGRSASPFNPGQQRLMSMSSTSDTSYTGYRPAAPAYGGFTQQATMGSEVPSRGRSPLYSQNNGSSSGLGLIQNAQAPPVSGLTPGGRMTPSVSPGPSVGALGGGPRGYSGLAQNEEMDAGDPSQYDYFRGGSRTRRTPGEGW</sequence>
<protein>
    <submittedName>
        <fullName evidence="12">Uncharacterized protein</fullName>
    </submittedName>
</protein>
<accession>A0A428QWI0</accession>
<dbReference type="Pfam" id="PF14703">
    <property type="entry name" value="PHM7_cyt"/>
    <property type="match status" value="1"/>
</dbReference>
<evidence type="ECO:0000256" key="8">
    <source>
        <dbReference type="SAM" id="Phobius"/>
    </source>
</evidence>
<dbReference type="OrthoDB" id="2150324at2759"/>
<feature type="transmembrane region" description="Helical" evidence="8">
    <location>
        <begin position="43"/>
        <end position="64"/>
    </location>
</feature>
<feature type="transmembrane region" description="Helical" evidence="8">
    <location>
        <begin position="692"/>
        <end position="711"/>
    </location>
</feature>
<feature type="region of interest" description="Disordered" evidence="7">
    <location>
        <begin position="924"/>
        <end position="1022"/>
    </location>
</feature>
<dbReference type="InterPro" id="IPR045122">
    <property type="entry name" value="Csc1-like"/>
</dbReference>
<gene>
    <name evidence="12" type="ORF">CEP54_002185</name>
</gene>
<dbReference type="Proteomes" id="UP000288168">
    <property type="component" value="Unassembled WGS sequence"/>
</dbReference>